<evidence type="ECO:0000313" key="3">
    <source>
        <dbReference type="Proteomes" id="UP000242763"/>
    </source>
</evidence>
<gene>
    <name evidence="2" type="ORF">SAMN03080618_01145</name>
</gene>
<dbReference type="InterPro" id="IPR007763">
    <property type="entry name" value="NDUFA12"/>
</dbReference>
<dbReference type="PANTHER" id="PTHR12910:SF2">
    <property type="entry name" value="NADH DEHYDROGENASE [UBIQUINONE] 1 ALPHA SUBCOMPLEX SUBUNIT 12"/>
    <property type="match status" value="1"/>
</dbReference>
<dbReference type="STRING" id="1121003.SAMN03080618_01145"/>
<feature type="region of interest" description="Disordered" evidence="1">
    <location>
        <begin position="92"/>
        <end position="132"/>
    </location>
</feature>
<dbReference type="EMBL" id="FORF01000005">
    <property type="protein sequence ID" value="SFI70269.1"/>
    <property type="molecule type" value="Genomic_DNA"/>
</dbReference>
<dbReference type="Pfam" id="PF05071">
    <property type="entry name" value="NDUFA12"/>
    <property type="match status" value="1"/>
</dbReference>
<dbReference type="OrthoDB" id="9795340at2"/>
<sequence length="132" mass="15337">MKTFFTQFFTWWNGQNLNTRFFTWRNGQRVGSDEFGNVYYQGGKDYDGTPKRWVIYNGYSEGSIVPPGWHGWLHRRVDTPPSEEQYVAREWQKPHEQNHTGSAKAYRPKGSVLAGAERPRVTGDYDAWTPGS</sequence>
<dbReference type="GO" id="GO:0006979">
    <property type="term" value="P:response to oxidative stress"/>
    <property type="evidence" value="ECO:0007669"/>
    <property type="project" value="TreeGrafter"/>
</dbReference>
<evidence type="ECO:0000256" key="1">
    <source>
        <dbReference type="SAM" id="MobiDB-lite"/>
    </source>
</evidence>
<dbReference type="Proteomes" id="UP000242763">
    <property type="component" value="Unassembled WGS sequence"/>
</dbReference>
<reference evidence="3" key="1">
    <citation type="submission" date="2016-10" db="EMBL/GenBank/DDBJ databases">
        <authorList>
            <person name="Varghese N."/>
            <person name="Submissions S."/>
        </authorList>
    </citation>
    <scope>NUCLEOTIDE SEQUENCE [LARGE SCALE GENOMIC DNA]</scope>
    <source>
        <strain evidence="3">DSM 21857</strain>
    </source>
</reference>
<protein>
    <submittedName>
        <fullName evidence="2">NADH:ubiquinone oxidoreductase subunit</fullName>
    </submittedName>
</protein>
<organism evidence="2 3">
    <name type="scientific">Aquamicrobium aerolatum DSM 21857</name>
    <dbReference type="NCBI Taxonomy" id="1121003"/>
    <lineage>
        <taxon>Bacteria</taxon>
        <taxon>Pseudomonadati</taxon>
        <taxon>Pseudomonadota</taxon>
        <taxon>Alphaproteobacteria</taxon>
        <taxon>Hyphomicrobiales</taxon>
        <taxon>Phyllobacteriaceae</taxon>
        <taxon>Aerobium</taxon>
    </lineage>
</organism>
<dbReference type="PANTHER" id="PTHR12910">
    <property type="entry name" value="NADH-UBIQUINONE OXIDOREDUCTASE SUBUNIT B17.2"/>
    <property type="match status" value="1"/>
</dbReference>
<accession>A0A1I3KCN7</accession>
<proteinExistence type="predicted"/>
<evidence type="ECO:0000313" key="2">
    <source>
        <dbReference type="EMBL" id="SFI70269.1"/>
    </source>
</evidence>
<dbReference type="AlphaFoldDB" id="A0A1I3KCN7"/>
<name>A0A1I3KCN7_9HYPH</name>
<keyword evidence="3" id="KW-1185">Reference proteome</keyword>
<dbReference type="GO" id="GO:0045271">
    <property type="term" value="C:respiratory chain complex I"/>
    <property type="evidence" value="ECO:0007669"/>
    <property type="project" value="InterPro"/>
</dbReference>
<dbReference type="NCBIfam" id="NF006040">
    <property type="entry name" value="PRK08183.1"/>
    <property type="match status" value="1"/>
</dbReference>
<dbReference type="RefSeq" id="WP_091519681.1">
    <property type="nucleotide sequence ID" value="NZ_FORF01000005.1"/>
</dbReference>
<keyword evidence="2" id="KW-0830">Ubiquinone</keyword>